<dbReference type="RefSeq" id="WP_121167071.1">
    <property type="nucleotide sequence ID" value="NZ_RAPE01000003.1"/>
</dbReference>
<protein>
    <submittedName>
        <fullName evidence="2">Uncharacterized protein</fullName>
    </submittedName>
</protein>
<evidence type="ECO:0000313" key="3">
    <source>
        <dbReference type="Proteomes" id="UP000281128"/>
    </source>
</evidence>
<feature type="chain" id="PRO_5017291843" evidence="1">
    <location>
        <begin position="21"/>
        <end position="114"/>
    </location>
</feature>
<dbReference type="OrthoDB" id="9958171at2"/>
<organism evidence="2 3">
    <name type="scientific">Roseovarius spongiae</name>
    <dbReference type="NCBI Taxonomy" id="2320272"/>
    <lineage>
        <taxon>Bacteria</taxon>
        <taxon>Pseudomonadati</taxon>
        <taxon>Pseudomonadota</taxon>
        <taxon>Alphaproteobacteria</taxon>
        <taxon>Rhodobacterales</taxon>
        <taxon>Roseobacteraceae</taxon>
        <taxon>Roseovarius</taxon>
    </lineage>
</organism>
<keyword evidence="3" id="KW-1185">Reference proteome</keyword>
<accession>A0A3A8AT54</accession>
<comment type="caution">
    <text evidence="2">The sequence shown here is derived from an EMBL/GenBank/DDBJ whole genome shotgun (WGS) entry which is preliminary data.</text>
</comment>
<sequence length="114" mass="12097">MKQLMRAAAAALLIARAAQACEDADPAMGDAVRDVLTGAQDARISDWAHYLNDRFHTDVACRLSPGMSAADVRALNDAPEVLIDLAIGAVQTRNQSDALMLMLSAMKQGADEQG</sequence>
<dbReference type="Proteomes" id="UP000281128">
    <property type="component" value="Unassembled WGS sequence"/>
</dbReference>
<evidence type="ECO:0000256" key="1">
    <source>
        <dbReference type="SAM" id="SignalP"/>
    </source>
</evidence>
<dbReference type="EMBL" id="RAPE01000003">
    <property type="protein sequence ID" value="RKF13831.1"/>
    <property type="molecule type" value="Genomic_DNA"/>
</dbReference>
<evidence type="ECO:0000313" key="2">
    <source>
        <dbReference type="EMBL" id="RKF13831.1"/>
    </source>
</evidence>
<proteinExistence type="predicted"/>
<reference evidence="2 3" key="1">
    <citation type="submission" date="2018-09" db="EMBL/GenBank/DDBJ databases">
        <title>Roseovarius spongiae sp. nov., isolated from a marine sponge.</title>
        <authorList>
            <person name="Zhuang L."/>
            <person name="Luo L."/>
        </authorList>
    </citation>
    <scope>NUCLEOTIDE SEQUENCE [LARGE SCALE GENOMIC DNA]</scope>
    <source>
        <strain evidence="2 3">HN-E21</strain>
    </source>
</reference>
<keyword evidence="1" id="KW-0732">Signal</keyword>
<feature type="signal peptide" evidence="1">
    <location>
        <begin position="1"/>
        <end position="20"/>
    </location>
</feature>
<name>A0A3A8AT54_9RHOB</name>
<gene>
    <name evidence="2" type="ORF">D6850_11560</name>
</gene>
<dbReference type="AlphaFoldDB" id="A0A3A8AT54"/>